<gene>
    <name evidence="2" type="primary">KIF1B_1</name>
    <name evidence="1" type="synonym">KIF1B_2</name>
    <name evidence="2" type="ORF">MS3_00001229</name>
    <name evidence="1" type="ORF">MS3_00004037</name>
</gene>
<dbReference type="EMBL" id="AMPZ03000002">
    <property type="protein sequence ID" value="KAH9591946.1"/>
    <property type="molecule type" value="Genomic_DNA"/>
</dbReference>
<dbReference type="CTD" id="75576722"/>
<dbReference type="Proteomes" id="UP000471633">
    <property type="component" value="Unassembled WGS sequence"/>
</dbReference>
<sequence>MFHTTNCGLFTDDSLEITTDFITCYLKFCFDICCPTETIFVSFDRLTPSKLKRLRRVRERLYKEKNCNEVRELNGLINVEIRRLNCIFTEKLLSCKNSPSMWKVFKELTDDRQIRSDNQLNVCDLNKSFVRQSSDVMLPSSTGLKNSRVPRSTETDVRRCLQLLNLS</sequence>
<proteinExistence type="predicted"/>
<organism evidence="2 3">
    <name type="scientific">Schistosoma haematobium</name>
    <name type="common">Blood fluke</name>
    <dbReference type="NCBI Taxonomy" id="6185"/>
    <lineage>
        <taxon>Eukaryota</taxon>
        <taxon>Metazoa</taxon>
        <taxon>Spiralia</taxon>
        <taxon>Lophotrochozoa</taxon>
        <taxon>Platyhelminthes</taxon>
        <taxon>Trematoda</taxon>
        <taxon>Digenea</taxon>
        <taxon>Strigeidida</taxon>
        <taxon>Schistosomatoidea</taxon>
        <taxon>Schistosomatidae</taxon>
        <taxon>Schistosoma</taxon>
    </lineage>
</organism>
<dbReference type="AlphaFoldDB" id="A0A922LRF3"/>
<evidence type="ECO:0000313" key="3">
    <source>
        <dbReference type="Proteomes" id="UP000471633"/>
    </source>
</evidence>
<evidence type="ECO:0000313" key="1">
    <source>
        <dbReference type="EMBL" id="KAH9591942.1"/>
    </source>
</evidence>
<dbReference type="EMBL" id="AMPZ03000002">
    <property type="protein sequence ID" value="KAH9591942.1"/>
    <property type="molecule type" value="Genomic_DNA"/>
</dbReference>
<accession>A0A922LRF3</accession>
<dbReference type="GeneID" id="75576722"/>
<evidence type="ECO:0000313" key="2">
    <source>
        <dbReference type="EMBL" id="KAH9591946.1"/>
    </source>
</evidence>
<reference evidence="2" key="2">
    <citation type="journal article" date="2019" name="Gigascience">
        <title>High-quality Schistosoma haematobium genome achieved by single-molecule and long-range sequencing.</title>
        <authorList>
            <person name="Stroehlein A.J."/>
            <person name="Korhonen P.K."/>
            <person name="Chong T.M."/>
            <person name="Lim Y.L."/>
            <person name="Chan K.G."/>
            <person name="Webster B."/>
            <person name="Rollinson D."/>
            <person name="Brindley P.J."/>
            <person name="Gasser R.B."/>
            <person name="Young N.D."/>
        </authorList>
    </citation>
    <scope>NUCLEOTIDE SEQUENCE</scope>
</reference>
<dbReference type="KEGG" id="shx:MS3_00001229"/>
<protein>
    <submittedName>
        <fullName evidence="2">Kinesin-like protein kif1b</fullName>
    </submittedName>
</protein>
<reference evidence="2" key="1">
    <citation type="journal article" date="2012" name="Nat. Genet.">
        <title>Whole-genome sequence of Schistosoma haematobium.</title>
        <authorList>
            <person name="Young N.D."/>
            <person name="Jex A.R."/>
            <person name="Li B."/>
            <person name="Liu S."/>
            <person name="Yang L."/>
            <person name="Xiong Z."/>
            <person name="Li Y."/>
            <person name="Cantacessi C."/>
            <person name="Hall R.S."/>
            <person name="Xu X."/>
            <person name="Chen F."/>
            <person name="Wu X."/>
            <person name="Zerlotini A."/>
            <person name="Oliveira G."/>
            <person name="Hofmann A."/>
            <person name="Zhang G."/>
            <person name="Fang X."/>
            <person name="Kang Y."/>
            <person name="Campbell B.E."/>
            <person name="Loukas A."/>
            <person name="Ranganathan S."/>
            <person name="Rollinson D."/>
            <person name="Rinaldi G."/>
            <person name="Brindley P.J."/>
            <person name="Yang H."/>
            <person name="Wang J."/>
            <person name="Wang J."/>
            <person name="Gasser R.B."/>
        </authorList>
    </citation>
    <scope>NUCLEOTIDE SEQUENCE</scope>
</reference>
<keyword evidence="3" id="KW-1185">Reference proteome</keyword>
<dbReference type="RefSeq" id="XP_051072050.1">
    <property type="nucleotide sequence ID" value="XM_051208710.1"/>
</dbReference>
<reference evidence="2" key="3">
    <citation type="submission" date="2021-06" db="EMBL/GenBank/DDBJ databases">
        <title>Chromosome-level genome assembly for S. haematobium.</title>
        <authorList>
            <person name="Stroehlein A.J."/>
        </authorList>
    </citation>
    <scope>NUCLEOTIDE SEQUENCE</scope>
</reference>
<comment type="caution">
    <text evidence="2">The sequence shown here is derived from an EMBL/GenBank/DDBJ whole genome shotgun (WGS) entry which is preliminary data.</text>
</comment>
<reference evidence="2" key="4">
    <citation type="journal article" date="2022" name="PLoS Pathog.">
        <title>Chromosome-level genome of Schistosoma haematobium underpins genome-wide explorations of molecular variation.</title>
        <authorList>
            <person name="Stroehlein A.J."/>
            <person name="Korhonen P.K."/>
            <person name="Lee V.V."/>
            <person name="Ralph S.A."/>
            <person name="Mentink-Kane M."/>
            <person name="You H."/>
            <person name="McManus D.P."/>
            <person name="Tchuente L.T."/>
            <person name="Stothard J.R."/>
            <person name="Kaur P."/>
            <person name="Dudchenko O."/>
            <person name="Aiden E.L."/>
            <person name="Yang B."/>
            <person name="Yang H."/>
            <person name="Emery A.M."/>
            <person name="Webster B.L."/>
            <person name="Brindley P.J."/>
            <person name="Rollinson D."/>
            <person name="Chang B.C.H."/>
            <person name="Gasser R.B."/>
            <person name="Young N.D."/>
        </authorList>
    </citation>
    <scope>NUCLEOTIDE SEQUENCE</scope>
</reference>
<name>A0A922LRF3_SCHHA</name>